<protein>
    <submittedName>
        <fullName evidence="2">Uncharacterized protein</fullName>
    </submittedName>
</protein>
<dbReference type="EMBL" id="AP014862">
    <property type="protein sequence ID" value="BAU72288.1"/>
    <property type="molecule type" value="Genomic_DNA"/>
</dbReference>
<keyword evidence="3" id="KW-1185">Reference proteome</keyword>
<evidence type="ECO:0000313" key="2">
    <source>
        <dbReference type="EMBL" id="BAU72288.1"/>
    </source>
</evidence>
<evidence type="ECO:0000313" key="3">
    <source>
        <dbReference type="Proteomes" id="UP000218554"/>
    </source>
</evidence>
<dbReference type="KEGG" id="pfuw:KF707C_6000"/>
<dbReference type="AlphaFoldDB" id="A0AAD1BXD4"/>
<reference evidence="3" key="1">
    <citation type="submission" date="2015-05" db="EMBL/GenBank/DDBJ databases">
        <title>Draft genome sequencing of a biphenyl-degrading bacterium, Pseudomonas balearica KF707 (=NBRC110670).</title>
        <authorList>
            <person name="Kimura N."/>
            <person name="Hirose J."/>
            <person name="Watanabe T."/>
            <person name="Suenaga H."/>
            <person name="Fujihara H."/>
            <person name="Noguchi M."/>
            <person name="Hashimoto M."/>
            <person name="Shimodaira J."/>
            <person name="Tsuchikane K."/>
            <person name="Hosoyama A."/>
            <person name="Yamazoe A."/>
            <person name="Fujita N."/>
            <person name="Furukawa K."/>
        </authorList>
    </citation>
    <scope>NUCLEOTIDE SEQUENCE [LARGE SCALE GENOMIC DNA]</scope>
    <source>
        <strain evidence="3">DSM 10086 / NBRC 110670 / KF707</strain>
    </source>
</reference>
<feature type="region of interest" description="Disordered" evidence="1">
    <location>
        <begin position="1"/>
        <end position="21"/>
    </location>
</feature>
<accession>A0AAD1BXD4</accession>
<feature type="compositionally biased region" description="Basic and acidic residues" evidence="1">
    <location>
        <begin position="1"/>
        <end position="11"/>
    </location>
</feature>
<evidence type="ECO:0000256" key="1">
    <source>
        <dbReference type="SAM" id="MobiDB-lite"/>
    </source>
</evidence>
<feature type="region of interest" description="Disordered" evidence="1">
    <location>
        <begin position="43"/>
        <end position="70"/>
    </location>
</feature>
<gene>
    <name evidence="2" type="ORF">KF707C_6000</name>
</gene>
<sequence>MSRPPARRERTSTWGHWGSGWRAGQRSAAASRRRIRWVPWGRGRRHGRAVGGGPGGMVRRSAGRGSWSGPERMSCCYFCHTSSYNVARLSTGLVALVNADTAFV</sequence>
<dbReference type="Proteomes" id="UP000218554">
    <property type="component" value="Chromosome"/>
</dbReference>
<name>A0AAD1BXD4_METFU</name>
<proteinExistence type="predicted"/>
<reference evidence="2 3" key="2">
    <citation type="journal article" date="2017" name="Int. J. Syst. Evol. Microbiol.">
        <title>Pseudomonas furukawaii sp. nov., a polychlorinated biphenyl-degrading bacterium isolated from biphenyl-contaminated soil in Japan.</title>
        <authorList>
            <person name="Kimura N."/>
            <person name="Watanabe T."/>
            <person name="Suenaga H."/>
            <person name="Fujihara H."/>
            <person name="Futagami T."/>
            <person name="Goto M."/>
            <person name="Hanada S."/>
            <person name="Hirose J."/>
        </authorList>
    </citation>
    <scope>NUCLEOTIDE SEQUENCE [LARGE SCALE GENOMIC DNA]</scope>
    <source>
        <strain evidence="3">DSM 10086 / NBRC 110670 / KF707</strain>
    </source>
</reference>
<organism evidence="2 3">
    <name type="scientific">Metapseudomonas furukawaii</name>
    <name type="common">Pseudomonas furukawaii</name>
    <dbReference type="NCBI Taxonomy" id="1149133"/>
    <lineage>
        <taxon>Bacteria</taxon>
        <taxon>Pseudomonadati</taxon>
        <taxon>Pseudomonadota</taxon>
        <taxon>Gammaproteobacteria</taxon>
        <taxon>Pseudomonadales</taxon>
        <taxon>Pseudomonadaceae</taxon>
        <taxon>Metapseudomonas</taxon>
    </lineage>
</organism>